<reference evidence="1" key="1">
    <citation type="submission" date="2020-11" db="EMBL/GenBank/DDBJ databases">
        <authorList>
            <consortium name="DOE Joint Genome Institute"/>
            <person name="Ahrendt S."/>
            <person name="Riley R."/>
            <person name="Andreopoulos W."/>
            <person name="Labutti K."/>
            <person name="Pangilinan J."/>
            <person name="Ruiz-Duenas F.J."/>
            <person name="Barrasa J.M."/>
            <person name="Sanchez-Garcia M."/>
            <person name="Camarero S."/>
            <person name="Miyauchi S."/>
            <person name="Serrano A."/>
            <person name="Linde D."/>
            <person name="Babiker R."/>
            <person name="Drula E."/>
            <person name="Ayuso-Fernandez I."/>
            <person name="Pacheco R."/>
            <person name="Padilla G."/>
            <person name="Ferreira P."/>
            <person name="Barriuso J."/>
            <person name="Kellner H."/>
            <person name="Castanera R."/>
            <person name="Alfaro M."/>
            <person name="Ramirez L."/>
            <person name="Pisabarro A.G."/>
            <person name="Kuo A."/>
            <person name="Tritt A."/>
            <person name="Lipzen A."/>
            <person name="He G."/>
            <person name="Yan M."/>
            <person name="Ng V."/>
            <person name="Cullen D."/>
            <person name="Martin F."/>
            <person name="Rosso M.-N."/>
            <person name="Henrissat B."/>
            <person name="Hibbett D."/>
            <person name="Martinez A.T."/>
            <person name="Grigoriev I.V."/>
        </authorList>
    </citation>
    <scope>NUCLEOTIDE SEQUENCE</scope>
    <source>
        <strain evidence="1">CBS 506.95</strain>
    </source>
</reference>
<dbReference type="AlphaFoldDB" id="A0A9P6JIB1"/>
<dbReference type="OrthoDB" id="3050185at2759"/>
<sequence length="101" mass="11695">LFVDSNHPQFSTHYLALRSERCTPVLLGPAIPNPSRSDHSRKLWASNMLILFKPWRSPLDLKLPEQTWFDVFTELKKSLSRVELKIIDNMTVLTECGDARE</sequence>
<proteinExistence type="predicted"/>
<dbReference type="EMBL" id="MU157973">
    <property type="protein sequence ID" value="KAF9521930.1"/>
    <property type="molecule type" value="Genomic_DNA"/>
</dbReference>
<dbReference type="Proteomes" id="UP000807306">
    <property type="component" value="Unassembled WGS sequence"/>
</dbReference>
<evidence type="ECO:0000313" key="2">
    <source>
        <dbReference type="Proteomes" id="UP000807306"/>
    </source>
</evidence>
<accession>A0A9P6JIB1</accession>
<gene>
    <name evidence="1" type="ORF">CPB83DRAFT_746925</name>
</gene>
<protein>
    <submittedName>
        <fullName evidence="1">Uncharacterized protein</fullName>
    </submittedName>
</protein>
<organism evidence="1 2">
    <name type="scientific">Crepidotus variabilis</name>
    <dbReference type="NCBI Taxonomy" id="179855"/>
    <lineage>
        <taxon>Eukaryota</taxon>
        <taxon>Fungi</taxon>
        <taxon>Dikarya</taxon>
        <taxon>Basidiomycota</taxon>
        <taxon>Agaricomycotina</taxon>
        <taxon>Agaricomycetes</taxon>
        <taxon>Agaricomycetidae</taxon>
        <taxon>Agaricales</taxon>
        <taxon>Agaricineae</taxon>
        <taxon>Crepidotaceae</taxon>
        <taxon>Crepidotus</taxon>
    </lineage>
</organism>
<feature type="non-terminal residue" evidence="1">
    <location>
        <position position="1"/>
    </location>
</feature>
<evidence type="ECO:0000313" key="1">
    <source>
        <dbReference type="EMBL" id="KAF9521930.1"/>
    </source>
</evidence>
<name>A0A9P6JIB1_9AGAR</name>
<feature type="non-terminal residue" evidence="1">
    <location>
        <position position="101"/>
    </location>
</feature>
<comment type="caution">
    <text evidence="1">The sequence shown here is derived from an EMBL/GenBank/DDBJ whole genome shotgun (WGS) entry which is preliminary data.</text>
</comment>
<keyword evidence="2" id="KW-1185">Reference proteome</keyword>